<dbReference type="Proteomes" id="UP000295626">
    <property type="component" value="Unassembled WGS sequence"/>
</dbReference>
<keyword evidence="2" id="KW-0560">Oxidoreductase</keyword>
<protein>
    <submittedName>
        <fullName evidence="4">SDR family oxidoreductase</fullName>
    </submittedName>
</protein>
<gene>
    <name evidence="4" type="ORF">E1091_05440</name>
</gene>
<dbReference type="PRINTS" id="PR00080">
    <property type="entry name" value="SDRFAMILY"/>
</dbReference>
<evidence type="ECO:0000313" key="5">
    <source>
        <dbReference type="Proteomes" id="UP000295626"/>
    </source>
</evidence>
<accession>A0ABY2DLU2</accession>
<evidence type="ECO:0000256" key="3">
    <source>
        <dbReference type="RuleBase" id="RU000363"/>
    </source>
</evidence>
<evidence type="ECO:0000256" key="1">
    <source>
        <dbReference type="ARBA" id="ARBA00006484"/>
    </source>
</evidence>
<dbReference type="PRINTS" id="PR00081">
    <property type="entry name" value="GDHRDH"/>
</dbReference>
<dbReference type="SUPFAM" id="SSF51735">
    <property type="entry name" value="NAD(P)-binding Rossmann-fold domains"/>
    <property type="match status" value="1"/>
</dbReference>
<dbReference type="InterPro" id="IPR036291">
    <property type="entry name" value="NAD(P)-bd_dom_sf"/>
</dbReference>
<comment type="similarity">
    <text evidence="1 3">Belongs to the short-chain dehydrogenases/reductases (SDR) family.</text>
</comment>
<reference evidence="4 5" key="1">
    <citation type="submission" date="2019-02" db="EMBL/GenBank/DDBJ databases">
        <title>Draft genome sequences of novel Actinobacteria.</title>
        <authorList>
            <person name="Sahin N."/>
            <person name="Ay H."/>
            <person name="Saygin H."/>
        </authorList>
    </citation>
    <scope>NUCLEOTIDE SEQUENCE [LARGE SCALE GENOMIC DNA]</scope>
    <source>
        <strain evidence="4 5">JCM 30529</strain>
    </source>
</reference>
<dbReference type="Gene3D" id="3.40.50.720">
    <property type="entry name" value="NAD(P)-binding Rossmann-like Domain"/>
    <property type="match status" value="1"/>
</dbReference>
<keyword evidence="5" id="KW-1185">Reference proteome</keyword>
<dbReference type="Pfam" id="PF00106">
    <property type="entry name" value="adh_short"/>
    <property type="match status" value="1"/>
</dbReference>
<dbReference type="CDD" id="cd05233">
    <property type="entry name" value="SDR_c"/>
    <property type="match status" value="1"/>
</dbReference>
<proteinExistence type="inferred from homology"/>
<dbReference type="EMBL" id="SMKE01000123">
    <property type="protein sequence ID" value="TDC00138.1"/>
    <property type="molecule type" value="Genomic_DNA"/>
</dbReference>
<evidence type="ECO:0000313" key="4">
    <source>
        <dbReference type="EMBL" id="TDC00138.1"/>
    </source>
</evidence>
<dbReference type="PIRSF" id="PIRSF000126">
    <property type="entry name" value="11-beta-HSD1"/>
    <property type="match status" value="1"/>
</dbReference>
<evidence type="ECO:0000256" key="2">
    <source>
        <dbReference type="ARBA" id="ARBA00023002"/>
    </source>
</evidence>
<dbReference type="PANTHER" id="PTHR44196:SF2">
    <property type="entry name" value="SHORT-CHAIN DEHYDROGENASE-RELATED"/>
    <property type="match status" value="1"/>
</dbReference>
<dbReference type="InterPro" id="IPR002347">
    <property type="entry name" value="SDR_fam"/>
</dbReference>
<organism evidence="4 5">
    <name type="scientific">Micromonospora fluostatini</name>
    <dbReference type="NCBI Taxonomy" id="1629071"/>
    <lineage>
        <taxon>Bacteria</taxon>
        <taxon>Bacillati</taxon>
        <taxon>Actinomycetota</taxon>
        <taxon>Actinomycetes</taxon>
        <taxon>Micromonosporales</taxon>
        <taxon>Micromonosporaceae</taxon>
        <taxon>Micromonospora</taxon>
    </lineage>
</organism>
<dbReference type="PANTHER" id="PTHR44196">
    <property type="entry name" value="DEHYDROGENASE/REDUCTASE SDR FAMILY MEMBER 7B"/>
    <property type="match status" value="1"/>
</dbReference>
<comment type="caution">
    <text evidence="4">The sequence shown here is derived from an EMBL/GenBank/DDBJ whole genome shotgun (WGS) entry which is preliminary data.</text>
</comment>
<sequence length="269" mass="28974">MPSDPSPTERWALITGATAGIGAAFARRLAADGWHLVLVARDADRLDTVATELAGRHGRRVEPLAADLSTGDGCAAVERRIAADPPVDLLVNNAGYSLNRSFVHSTPADEERLLRLNVHAVLRLTQAALRPMTERHHGAVINVSSVAGFGPVMPGSTYPASKAWVTSFSESVGQSVRPFGVRVLAVCPGYTRTEFHERAGINTSALPGWMWLKADDVAAEALRDLHKGKIVSVPAWRYKLAVAGLRHAPRRLLHALTRDARGRVARDPG</sequence>
<name>A0ABY2DLU2_9ACTN</name>